<feature type="transmembrane region" description="Helical" evidence="7">
    <location>
        <begin position="114"/>
        <end position="136"/>
    </location>
</feature>
<keyword evidence="10" id="KW-1185">Reference proteome</keyword>
<evidence type="ECO:0000256" key="4">
    <source>
        <dbReference type="ARBA" id="ARBA00022692"/>
    </source>
</evidence>
<dbReference type="InterPro" id="IPR000515">
    <property type="entry name" value="MetI-like"/>
</dbReference>
<feature type="transmembrane region" description="Helical" evidence="7">
    <location>
        <begin position="193"/>
        <end position="214"/>
    </location>
</feature>
<dbReference type="InterPro" id="IPR035906">
    <property type="entry name" value="MetI-like_sf"/>
</dbReference>
<evidence type="ECO:0000313" key="10">
    <source>
        <dbReference type="Proteomes" id="UP001257948"/>
    </source>
</evidence>
<keyword evidence="3" id="KW-1003">Cell membrane</keyword>
<dbReference type="RefSeq" id="WP_314205730.1">
    <property type="nucleotide sequence ID" value="NZ_JAVTLL010000027.1"/>
</dbReference>
<evidence type="ECO:0000256" key="6">
    <source>
        <dbReference type="ARBA" id="ARBA00023136"/>
    </source>
</evidence>
<evidence type="ECO:0000259" key="8">
    <source>
        <dbReference type="PROSITE" id="PS50928"/>
    </source>
</evidence>
<evidence type="ECO:0000256" key="2">
    <source>
        <dbReference type="ARBA" id="ARBA00022448"/>
    </source>
</evidence>
<evidence type="ECO:0000256" key="5">
    <source>
        <dbReference type="ARBA" id="ARBA00022989"/>
    </source>
</evidence>
<feature type="transmembrane region" description="Helical" evidence="7">
    <location>
        <begin position="148"/>
        <end position="172"/>
    </location>
</feature>
<comment type="subcellular location">
    <subcellularLocation>
        <location evidence="1 7">Cell membrane</location>
        <topology evidence="1 7">Multi-pass membrane protein</topology>
    </subcellularLocation>
</comment>
<dbReference type="PANTHER" id="PTHR43744">
    <property type="entry name" value="ABC TRANSPORTER PERMEASE PROTEIN MG189-RELATED-RELATED"/>
    <property type="match status" value="1"/>
</dbReference>
<feature type="transmembrane region" description="Helical" evidence="7">
    <location>
        <begin position="83"/>
        <end position="102"/>
    </location>
</feature>
<dbReference type="Proteomes" id="UP001257948">
    <property type="component" value="Unassembled WGS sequence"/>
</dbReference>
<dbReference type="Gene3D" id="1.10.3720.10">
    <property type="entry name" value="MetI-like"/>
    <property type="match status" value="1"/>
</dbReference>
<evidence type="ECO:0000256" key="3">
    <source>
        <dbReference type="ARBA" id="ARBA00022475"/>
    </source>
</evidence>
<dbReference type="EMBL" id="JAVTLL010000027">
    <property type="protein sequence ID" value="MDT7845578.1"/>
    <property type="molecule type" value="Genomic_DNA"/>
</dbReference>
<keyword evidence="4 7" id="KW-0812">Transmembrane</keyword>
<evidence type="ECO:0000256" key="1">
    <source>
        <dbReference type="ARBA" id="ARBA00004651"/>
    </source>
</evidence>
<dbReference type="PANTHER" id="PTHR43744:SF8">
    <property type="entry name" value="SN-GLYCEROL-3-PHOSPHATE TRANSPORT SYSTEM PERMEASE PROTEIN UGPE"/>
    <property type="match status" value="1"/>
</dbReference>
<dbReference type="SUPFAM" id="SSF161098">
    <property type="entry name" value="MetI-like"/>
    <property type="match status" value="1"/>
</dbReference>
<organism evidence="9 10">
    <name type="scientific">Streptomyces justiciae</name>
    <dbReference type="NCBI Taxonomy" id="2780140"/>
    <lineage>
        <taxon>Bacteria</taxon>
        <taxon>Bacillati</taxon>
        <taxon>Actinomycetota</taxon>
        <taxon>Actinomycetes</taxon>
        <taxon>Kitasatosporales</taxon>
        <taxon>Streptomycetaceae</taxon>
        <taxon>Streptomyces</taxon>
    </lineage>
</organism>
<gene>
    <name evidence="9" type="ORF">RQC66_33170</name>
</gene>
<accession>A0ABU3M2G6</accession>
<name>A0ABU3M2G6_9ACTN</name>
<keyword evidence="2 7" id="KW-0813">Transport</keyword>
<reference evidence="10" key="1">
    <citation type="submission" date="2023-07" db="EMBL/GenBank/DDBJ databases">
        <title>Draft genome sequence of the endophytic actinobacterium Streptomyces justiciae WPN32, a potential antibiotic producer.</title>
        <authorList>
            <person name="Yasawong M."/>
            <person name="Pana W."/>
            <person name="Ganta P."/>
            <person name="Santapan N."/>
            <person name="Songngamsuk T."/>
            <person name="Phatcharaharikarn M."/>
            <person name="Kerdtoob S."/>
            <person name="Nantapong N."/>
        </authorList>
    </citation>
    <scope>NUCLEOTIDE SEQUENCE [LARGE SCALE GENOMIC DNA]</scope>
    <source>
        <strain evidence="10">WPN32</strain>
    </source>
</reference>
<protein>
    <submittedName>
        <fullName evidence="9">Carbohydrate ABC transporter permease</fullName>
    </submittedName>
</protein>
<dbReference type="CDD" id="cd06261">
    <property type="entry name" value="TM_PBP2"/>
    <property type="match status" value="1"/>
</dbReference>
<comment type="similarity">
    <text evidence="7">Belongs to the binding-protein-dependent transport system permease family.</text>
</comment>
<evidence type="ECO:0000256" key="7">
    <source>
        <dbReference type="RuleBase" id="RU363032"/>
    </source>
</evidence>
<keyword evidence="6 7" id="KW-0472">Membrane</keyword>
<comment type="caution">
    <text evidence="9">The sequence shown here is derived from an EMBL/GenBank/DDBJ whole genome shotgun (WGS) entry which is preliminary data.</text>
</comment>
<feature type="transmembrane region" description="Helical" evidence="7">
    <location>
        <begin position="247"/>
        <end position="270"/>
    </location>
</feature>
<dbReference type="PROSITE" id="PS50928">
    <property type="entry name" value="ABC_TM1"/>
    <property type="match status" value="1"/>
</dbReference>
<proteinExistence type="inferred from homology"/>
<keyword evidence="5 7" id="KW-1133">Transmembrane helix</keyword>
<feature type="transmembrane region" description="Helical" evidence="7">
    <location>
        <begin position="20"/>
        <end position="39"/>
    </location>
</feature>
<feature type="domain" description="ABC transmembrane type-1" evidence="8">
    <location>
        <begin position="79"/>
        <end position="270"/>
    </location>
</feature>
<sequence>MSSNAVRSEAAVRLRSGLRCLSLTLFAIPWIGLPFWLLVVNSLKTEGDASVLSLAWPEHWNAAANYRTVIDQGSYFLGLRNSVLLAVPTILAVLLLGSMAAWSYARSGSRPLRFAYYTSALSIVLPPAIVPTIYVLSQLGLNGTQLGYMLVIAGTRVGVVVFLATGFVRTLPHDFEEAAQLDGAGKWQIYRRIVLPMLTPVLFTGAVMLIISVWNDFYFALFLLRGSERATLPLTLYQFASTSTHGVSWNLVFAHVVLTSLPLLLLYAVLQRRVLGGLTEGGVTG</sequence>
<evidence type="ECO:0000313" key="9">
    <source>
        <dbReference type="EMBL" id="MDT7845578.1"/>
    </source>
</evidence>
<dbReference type="Pfam" id="PF00528">
    <property type="entry name" value="BPD_transp_1"/>
    <property type="match status" value="1"/>
</dbReference>